<comment type="caution">
    <text evidence="1">The sequence shown here is derived from an EMBL/GenBank/DDBJ whole genome shotgun (WGS) entry which is preliminary data.</text>
</comment>
<accession>A0ACC3ALF0</accession>
<dbReference type="Proteomes" id="UP001177260">
    <property type="component" value="Unassembled WGS sequence"/>
</dbReference>
<protein>
    <submittedName>
        <fullName evidence="1">Uncharacterized protein</fullName>
    </submittedName>
</protein>
<sequence length="56" mass="6105">FVFSPLKPGRSSASNRANCHSLAPADEKAPQRTDPHDSSPENDDPRPLRKVTGMAF</sequence>
<reference evidence="1 2" key="1">
    <citation type="journal article" date="2023" name="ACS Omega">
        <title>Identification of the Neoaspergillic Acid Biosynthesis Gene Cluster by Establishing an In Vitro CRISPR-Ribonucleoprotein Genetic System in Aspergillus melleus.</title>
        <authorList>
            <person name="Yuan B."/>
            <person name="Grau M.F."/>
            <person name="Murata R.M."/>
            <person name="Torok T."/>
            <person name="Venkateswaran K."/>
            <person name="Stajich J.E."/>
            <person name="Wang C.C.C."/>
        </authorList>
    </citation>
    <scope>NUCLEOTIDE SEQUENCE [LARGE SCALE GENOMIC DNA]</scope>
    <source>
        <strain evidence="1 2">IMV 1140</strain>
    </source>
</reference>
<evidence type="ECO:0000313" key="2">
    <source>
        <dbReference type="Proteomes" id="UP001177260"/>
    </source>
</evidence>
<keyword evidence="2" id="KW-1185">Reference proteome</keyword>
<feature type="non-terminal residue" evidence="1">
    <location>
        <position position="1"/>
    </location>
</feature>
<name>A0ACC3ALF0_9EURO</name>
<evidence type="ECO:0000313" key="1">
    <source>
        <dbReference type="EMBL" id="KAK1138261.1"/>
    </source>
</evidence>
<gene>
    <name evidence="1" type="ORF">N8T08_003219</name>
</gene>
<proteinExistence type="predicted"/>
<dbReference type="EMBL" id="JAOPJF010000186">
    <property type="protein sequence ID" value="KAK1138261.1"/>
    <property type="molecule type" value="Genomic_DNA"/>
</dbReference>
<organism evidence="1 2">
    <name type="scientific">Aspergillus melleus</name>
    <dbReference type="NCBI Taxonomy" id="138277"/>
    <lineage>
        <taxon>Eukaryota</taxon>
        <taxon>Fungi</taxon>
        <taxon>Dikarya</taxon>
        <taxon>Ascomycota</taxon>
        <taxon>Pezizomycotina</taxon>
        <taxon>Eurotiomycetes</taxon>
        <taxon>Eurotiomycetidae</taxon>
        <taxon>Eurotiales</taxon>
        <taxon>Aspergillaceae</taxon>
        <taxon>Aspergillus</taxon>
        <taxon>Aspergillus subgen. Circumdati</taxon>
    </lineage>
</organism>